<reference evidence="3" key="1">
    <citation type="submission" date="2017-09" db="EMBL/GenBank/DDBJ databases">
        <title>Depth-based differentiation of microbial function through sediment-hosted aquifers and enrichment of novel symbionts in the deep terrestrial subsurface.</title>
        <authorList>
            <person name="Probst A.J."/>
            <person name="Ladd B."/>
            <person name="Jarett J.K."/>
            <person name="Geller-Mcgrath D.E."/>
            <person name="Sieber C.M.K."/>
            <person name="Emerson J.B."/>
            <person name="Anantharaman K."/>
            <person name="Thomas B.C."/>
            <person name="Malmstrom R."/>
            <person name="Stieglmeier M."/>
            <person name="Klingl A."/>
            <person name="Woyke T."/>
            <person name="Ryan C.M."/>
            <person name="Banfield J.F."/>
        </authorList>
    </citation>
    <scope>NUCLEOTIDE SEQUENCE [LARGE SCALE GENOMIC DNA]</scope>
</reference>
<dbReference type="EMBL" id="PFBH01000008">
    <property type="protein sequence ID" value="PIR85299.1"/>
    <property type="molecule type" value="Genomic_DNA"/>
</dbReference>
<organism evidence="2 3">
    <name type="scientific">Candidatus Kaiserbacteria bacterium CG10_big_fil_rev_8_21_14_0_10_45_20</name>
    <dbReference type="NCBI Taxonomy" id="1974607"/>
    <lineage>
        <taxon>Bacteria</taxon>
        <taxon>Candidatus Kaiseribacteriota</taxon>
    </lineage>
</organism>
<feature type="domain" description="HD/PDEase" evidence="1">
    <location>
        <begin position="23"/>
        <end position="129"/>
    </location>
</feature>
<comment type="caution">
    <text evidence="2">The sequence shown here is derived from an EMBL/GenBank/DDBJ whole genome shotgun (WGS) entry which is preliminary data.</text>
</comment>
<dbReference type="AlphaFoldDB" id="A0A2H0UFX3"/>
<dbReference type="InterPro" id="IPR052194">
    <property type="entry name" value="MESH1"/>
</dbReference>
<evidence type="ECO:0000313" key="3">
    <source>
        <dbReference type="Proteomes" id="UP000229315"/>
    </source>
</evidence>
<accession>A0A2H0UFX3</accession>
<dbReference type="Pfam" id="PF13328">
    <property type="entry name" value="HD_4"/>
    <property type="match status" value="1"/>
</dbReference>
<dbReference type="PANTHER" id="PTHR46246:SF1">
    <property type="entry name" value="GUANOSINE-3',5'-BIS(DIPHOSPHATE) 3'-PYROPHOSPHOHYDROLASE MESH1"/>
    <property type="match status" value="1"/>
</dbReference>
<dbReference type="Proteomes" id="UP000229315">
    <property type="component" value="Unassembled WGS sequence"/>
</dbReference>
<proteinExistence type="predicted"/>
<dbReference type="InterPro" id="IPR003607">
    <property type="entry name" value="HD/PDEase_dom"/>
</dbReference>
<dbReference type="GO" id="GO:0008893">
    <property type="term" value="F:guanosine-3',5'-bis(diphosphate) 3'-diphosphatase activity"/>
    <property type="evidence" value="ECO:0007669"/>
    <property type="project" value="TreeGrafter"/>
</dbReference>
<dbReference type="Gene3D" id="1.10.3210.10">
    <property type="entry name" value="Hypothetical protein af1432"/>
    <property type="match status" value="1"/>
</dbReference>
<dbReference type="PANTHER" id="PTHR46246">
    <property type="entry name" value="GUANOSINE-3',5'-BIS(DIPHOSPHATE) 3'-PYROPHOSPHOHYDROLASE MESH1"/>
    <property type="match status" value="1"/>
</dbReference>
<sequence length="182" mass="20628">MNLIDKAARISAIAHRNQVRKQEDVPYIMHPVAVALSLAQHNFSDEVVAAALVHDVLEDTDFPESELRAQLGDEVMRIVHAVSNDDSLSWEEKKAKYVEIVRKGGESVWAVAIADKIHNAKDLIASAEKQGSAIWNNFNRGKEKKVWFEELVLAMFREEGWQHSLVEEYATLIERIKAIPED</sequence>
<name>A0A2H0UFX3_9BACT</name>
<dbReference type="SMART" id="SM00471">
    <property type="entry name" value="HDc"/>
    <property type="match status" value="1"/>
</dbReference>
<protein>
    <submittedName>
        <fullName evidence="2">Phosphohydrolase</fullName>
    </submittedName>
</protein>
<dbReference type="SUPFAM" id="SSF109604">
    <property type="entry name" value="HD-domain/PDEase-like"/>
    <property type="match status" value="1"/>
</dbReference>
<evidence type="ECO:0000259" key="1">
    <source>
        <dbReference type="SMART" id="SM00471"/>
    </source>
</evidence>
<keyword evidence="2" id="KW-0378">Hydrolase</keyword>
<gene>
    <name evidence="2" type="ORF">COU15_01410</name>
</gene>
<evidence type="ECO:0000313" key="2">
    <source>
        <dbReference type="EMBL" id="PIR85299.1"/>
    </source>
</evidence>